<feature type="binding site" evidence="7">
    <location>
        <position position="105"/>
    </location>
    <ligand>
        <name>Zn(2+)</name>
        <dbReference type="ChEBI" id="CHEBI:29105"/>
        <label>1</label>
    </ligand>
</feature>
<evidence type="ECO:0000256" key="1">
    <source>
        <dbReference type="ARBA" id="ARBA00005340"/>
    </source>
</evidence>
<feature type="binding site" evidence="7">
    <location>
        <position position="224"/>
    </location>
    <ligand>
        <name>Zn(2+)</name>
        <dbReference type="ChEBI" id="CHEBI:29105"/>
        <label>3</label>
    </ligand>
</feature>
<organism evidence="9 10">
    <name type="scientific">Candidatus Berkelbacteria bacterium RIFCSPLOWO2_01_FULL_50_28</name>
    <dbReference type="NCBI Taxonomy" id="1797471"/>
    <lineage>
        <taxon>Bacteria</taxon>
        <taxon>Candidatus Berkelbacteria</taxon>
    </lineage>
</organism>
<evidence type="ECO:0000256" key="2">
    <source>
        <dbReference type="ARBA" id="ARBA00022723"/>
    </source>
</evidence>
<dbReference type="Proteomes" id="UP000177481">
    <property type="component" value="Unassembled WGS sequence"/>
</dbReference>
<dbReference type="PANTHER" id="PTHR21445:SF0">
    <property type="entry name" value="APURINIC-APYRIMIDINIC ENDONUCLEASE"/>
    <property type="match status" value="1"/>
</dbReference>
<dbReference type="PROSITE" id="PS51432">
    <property type="entry name" value="AP_NUCLEASE_F2_4"/>
    <property type="match status" value="1"/>
</dbReference>
<evidence type="ECO:0000256" key="6">
    <source>
        <dbReference type="ARBA" id="ARBA00023204"/>
    </source>
</evidence>
<dbReference type="InterPro" id="IPR036237">
    <property type="entry name" value="Xyl_isomerase-like_sf"/>
</dbReference>
<comment type="caution">
    <text evidence="9">The sequence shown here is derived from an EMBL/GenBank/DDBJ whole genome shotgun (WGS) entry which is preliminary data.</text>
</comment>
<dbReference type="PROSITE" id="PS00730">
    <property type="entry name" value="AP_NUCLEASE_F2_2"/>
    <property type="match status" value="1"/>
</dbReference>
<evidence type="ECO:0000313" key="9">
    <source>
        <dbReference type="EMBL" id="OGD64952.1"/>
    </source>
</evidence>
<dbReference type="STRING" id="1797471.A3A71_02805"/>
<evidence type="ECO:0000256" key="7">
    <source>
        <dbReference type="HAMAP-Rule" id="MF_00152"/>
    </source>
</evidence>
<dbReference type="SUPFAM" id="SSF51658">
    <property type="entry name" value="Xylose isomerase-like"/>
    <property type="match status" value="1"/>
</dbReference>
<gene>
    <name evidence="7" type="primary">nfo</name>
    <name evidence="9" type="ORF">A3A71_02805</name>
</gene>
<comment type="catalytic activity">
    <reaction evidence="7">
        <text>Endonucleolytic cleavage to 5'-phosphooligonucleotide end-products.</text>
        <dbReference type="EC" id="3.1.21.2"/>
    </reaction>
</comment>
<dbReference type="InterPro" id="IPR018246">
    <property type="entry name" value="AP_endonuc_F2_Zn_BS"/>
</dbReference>
<comment type="cofactor">
    <cofactor evidence="7">
        <name>Zn(2+)</name>
        <dbReference type="ChEBI" id="CHEBI:29105"/>
    </cofactor>
    <text evidence="7">Binds 3 Zn(2+) ions.</text>
</comment>
<dbReference type="Gene3D" id="3.20.20.150">
    <property type="entry name" value="Divalent-metal-dependent TIM barrel enzymes"/>
    <property type="match status" value="1"/>
</dbReference>
<comment type="function">
    <text evidence="7">Endonuclease IV plays a role in DNA repair. It cleaves phosphodiester bonds at apurinic or apyrimidinic (AP) sites, generating a 3'-hydroxyl group and a 5'-terminal sugar phosphate.</text>
</comment>
<keyword evidence="7" id="KW-0540">Nuclease</keyword>
<dbReference type="GO" id="GO:0008833">
    <property type="term" value="F:deoxyribonuclease IV (phage-T4-induced) activity"/>
    <property type="evidence" value="ECO:0007669"/>
    <property type="project" value="UniProtKB-UniRule"/>
</dbReference>
<feature type="binding site" evidence="7">
    <location>
        <position position="254"/>
    </location>
    <ligand>
        <name>Zn(2+)</name>
        <dbReference type="ChEBI" id="CHEBI:29105"/>
        <label>2</label>
    </ligand>
</feature>
<protein>
    <recommendedName>
        <fullName evidence="7">Probable endonuclease 4</fullName>
        <ecNumber evidence="7">3.1.21.2</ecNumber>
    </recommendedName>
    <alternativeName>
        <fullName evidence="7">Endodeoxyribonuclease IV</fullName>
    </alternativeName>
    <alternativeName>
        <fullName evidence="7">Endonuclease IV</fullName>
    </alternativeName>
</protein>
<comment type="similarity">
    <text evidence="1 7">Belongs to the AP endonuclease 2 family.</text>
</comment>
<keyword evidence="4 7" id="KW-0378">Hydrolase</keyword>
<dbReference type="NCBIfam" id="TIGR00587">
    <property type="entry name" value="nfo"/>
    <property type="match status" value="1"/>
</dbReference>
<keyword evidence="7" id="KW-0255">Endonuclease</keyword>
<sequence>MFIGAHVSTAGGLKNAISKGLEIDAEALQIFPSAPLQWKIRGWSDDDCAWFKNEWPKNFKQVIFHGIYLTNLAADSPENLAKTKQALIETLTLAAKIGVVGTIFHPGNYNNGEILHKKQIQDTITEVLAGTPENTMLVYENSAGSTMGGKLEDLAWLIDVSSDKNRVAVCLDTCHAFAAGYDIKTKDGYVAYVKDVDRLIGLDKVFCWHFNDSKFDLGAKRDRHENIGEGFLGKESFGYILNDERWGDTAGYLEVPGFENTGPDKQNIEVLKSLRK</sequence>
<dbReference type="GO" id="GO:0008081">
    <property type="term" value="F:phosphoric diester hydrolase activity"/>
    <property type="evidence" value="ECO:0007669"/>
    <property type="project" value="TreeGrafter"/>
</dbReference>
<dbReference type="PANTHER" id="PTHR21445">
    <property type="entry name" value="ENDONUCLEASE IV ENDODEOXYRIBONUCLEASE IV"/>
    <property type="match status" value="1"/>
</dbReference>
<name>A0A1F5EC17_9BACT</name>
<dbReference type="EMBL" id="MEZX01000002">
    <property type="protein sequence ID" value="OGD64952.1"/>
    <property type="molecule type" value="Genomic_DNA"/>
</dbReference>
<evidence type="ECO:0000256" key="3">
    <source>
        <dbReference type="ARBA" id="ARBA00022763"/>
    </source>
</evidence>
<keyword evidence="6 7" id="KW-0234">DNA repair</keyword>
<reference evidence="9 10" key="1">
    <citation type="journal article" date="2016" name="Nat. Commun.">
        <title>Thousands of microbial genomes shed light on interconnected biogeochemical processes in an aquifer system.</title>
        <authorList>
            <person name="Anantharaman K."/>
            <person name="Brown C.T."/>
            <person name="Hug L.A."/>
            <person name="Sharon I."/>
            <person name="Castelle C.J."/>
            <person name="Probst A.J."/>
            <person name="Thomas B.C."/>
            <person name="Singh A."/>
            <person name="Wilkins M.J."/>
            <person name="Karaoz U."/>
            <person name="Brodie E.L."/>
            <person name="Williams K.H."/>
            <person name="Hubbard S.S."/>
            <person name="Banfield J.F."/>
        </authorList>
    </citation>
    <scope>NUCLEOTIDE SEQUENCE [LARGE SCALE GENOMIC DNA]</scope>
</reference>
<feature type="binding site" evidence="7">
    <location>
        <position position="209"/>
    </location>
    <ligand>
        <name>Zn(2+)</name>
        <dbReference type="ChEBI" id="CHEBI:29105"/>
        <label>2</label>
    </ligand>
</feature>
<accession>A0A1F5EC17</accession>
<dbReference type="PROSITE" id="PS00731">
    <property type="entry name" value="AP_NUCLEASE_F2_3"/>
    <property type="match status" value="1"/>
</dbReference>
<dbReference type="InterPro" id="IPR013022">
    <property type="entry name" value="Xyl_isomerase-like_TIM-brl"/>
</dbReference>
<feature type="binding site" evidence="7">
    <location>
        <position position="222"/>
    </location>
    <ligand>
        <name>Zn(2+)</name>
        <dbReference type="ChEBI" id="CHEBI:29105"/>
        <label>3</label>
    </ligand>
</feature>
<dbReference type="FunFam" id="3.20.20.150:FF:000001">
    <property type="entry name" value="Probable endonuclease 4"/>
    <property type="match status" value="1"/>
</dbReference>
<dbReference type="InterPro" id="IPR001719">
    <property type="entry name" value="AP_endonuc_2"/>
</dbReference>
<dbReference type="GO" id="GO:0003906">
    <property type="term" value="F:DNA-(apurinic or apyrimidinic site) endonuclease activity"/>
    <property type="evidence" value="ECO:0007669"/>
    <property type="project" value="TreeGrafter"/>
</dbReference>
<dbReference type="HAMAP" id="MF_00152">
    <property type="entry name" value="Nfo"/>
    <property type="match status" value="1"/>
</dbReference>
<dbReference type="Pfam" id="PF01261">
    <property type="entry name" value="AP_endonuc_2"/>
    <property type="match status" value="1"/>
</dbReference>
<feature type="binding site" evidence="7">
    <location>
        <position position="172"/>
    </location>
    <ligand>
        <name>Zn(2+)</name>
        <dbReference type="ChEBI" id="CHEBI:29105"/>
        <label>2</label>
    </ligand>
</feature>
<proteinExistence type="inferred from homology"/>
<dbReference type="SMART" id="SM00518">
    <property type="entry name" value="AP2Ec"/>
    <property type="match status" value="1"/>
</dbReference>
<evidence type="ECO:0000259" key="8">
    <source>
        <dbReference type="Pfam" id="PF01261"/>
    </source>
</evidence>
<evidence type="ECO:0000256" key="4">
    <source>
        <dbReference type="ARBA" id="ARBA00022801"/>
    </source>
</evidence>
<feature type="binding site" evidence="7">
    <location>
        <position position="175"/>
    </location>
    <ligand>
        <name>Zn(2+)</name>
        <dbReference type="ChEBI" id="CHEBI:29105"/>
        <label>3</label>
    </ligand>
</feature>
<dbReference type="GO" id="GO:0006284">
    <property type="term" value="P:base-excision repair"/>
    <property type="evidence" value="ECO:0007669"/>
    <property type="project" value="TreeGrafter"/>
</dbReference>
<evidence type="ECO:0000313" key="10">
    <source>
        <dbReference type="Proteomes" id="UP000177481"/>
    </source>
</evidence>
<keyword evidence="3 7" id="KW-0227">DNA damage</keyword>
<feature type="binding site" evidence="7">
    <location>
        <position position="140"/>
    </location>
    <ligand>
        <name>Zn(2+)</name>
        <dbReference type="ChEBI" id="CHEBI:29105"/>
        <label>1</label>
    </ligand>
</feature>
<keyword evidence="2 7" id="KW-0479">Metal-binding</keyword>
<feature type="binding site" evidence="7">
    <location>
        <position position="140"/>
    </location>
    <ligand>
        <name>Zn(2+)</name>
        <dbReference type="ChEBI" id="CHEBI:29105"/>
        <label>2</label>
    </ligand>
</feature>
<feature type="domain" description="Xylose isomerase-like TIM barrel" evidence="8">
    <location>
        <begin position="22"/>
        <end position="273"/>
    </location>
</feature>
<dbReference type="CDD" id="cd00019">
    <property type="entry name" value="AP2Ec"/>
    <property type="match status" value="1"/>
</dbReference>
<dbReference type="EC" id="3.1.21.2" evidence="7"/>
<dbReference type="AlphaFoldDB" id="A0A1F5EC17"/>
<dbReference type="GO" id="GO:0008270">
    <property type="term" value="F:zinc ion binding"/>
    <property type="evidence" value="ECO:0007669"/>
    <property type="project" value="UniProtKB-UniRule"/>
</dbReference>
<dbReference type="GO" id="GO:0003677">
    <property type="term" value="F:DNA binding"/>
    <property type="evidence" value="ECO:0007669"/>
    <property type="project" value="InterPro"/>
</dbReference>
<feature type="binding site" evidence="7">
    <location>
        <position position="65"/>
    </location>
    <ligand>
        <name>Zn(2+)</name>
        <dbReference type="ChEBI" id="CHEBI:29105"/>
        <label>1</label>
    </ligand>
</feature>
<keyword evidence="5 7" id="KW-0862">Zinc</keyword>
<evidence type="ECO:0000256" key="5">
    <source>
        <dbReference type="ARBA" id="ARBA00022833"/>
    </source>
</evidence>